<feature type="compositionally biased region" description="Low complexity" evidence="1">
    <location>
        <begin position="81"/>
        <end position="93"/>
    </location>
</feature>
<gene>
    <name evidence="2" type="ORF">Naga_101854g1</name>
</gene>
<dbReference type="EMBL" id="AZIL01002841">
    <property type="protein sequence ID" value="EWM20729.1"/>
    <property type="molecule type" value="Genomic_DNA"/>
</dbReference>
<evidence type="ECO:0000313" key="2">
    <source>
        <dbReference type="EMBL" id="EWM20729.1"/>
    </source>
</evidence>
<name>W7TII2_9STRA</name>
<comment type="caution">
    <text evidence="2">The sequence shown here is derived from an EMBL/GenBank/DDBJ whole genome shotgun (WGS) entry which is preliminary data.</text>
</comment>
<proteinExistence type="predicted"/>
<dbReference type="AlphaFoldDB" id="W7TII2"/>
<feature type="compositionally biased region" description="Basic residues" evidence="1">
    <location>
        <begin position="94"/>
        <end position="103"/>
    </location>
</feature>
<evidence type="ECO:0000313" key="3">
    <source>
        <dbReference type="Proteomes" id="UP000019335"/>
    </source>
</evidence>
<evidence type="ECO:0000256" key="1">
    <source>
        <dbReference type="SAM" id="MobiDB-lite"/>
    </source>
</evidence>
<reference evidence="2 3" key="1">
    <citation type="journal article" date="2014" name="Mol. Plant">
        <title>Chromosome Scale Genome Assembly and Transcriptome Profiling of Nannochloropsis gaditana in Nitrogen Depletion.</title>
        <authorList>
            <person name="Corteggiani Carpinelli E."/>
            <person name="Telatin A."/>
            <person name="Vitulo N."/>
            <person name="Forcato C."/>
            <person name="D'Angelo M."/>
            <person name="Schiavon R."/>
            <person name="Vezzi A."/>
            <person name="Giacometti G.M."/>
            <person name="Morosinotto T."/>
            <person name="Valle G."/>
        </authorList>
    </citation>
    <scope>NUCLEOTIDE SEQUENCE [LARGE SCALE GENOMIC DNA]</scope>
    <source>
        <strain evidence="2 3">B-31</strain>
    </source>
</reference>
<dbReference type="Proteomes" id="UP000019335">
    <property type="component" value="Unassembled WGS sequence"/>
</dbReference>
<feature type="region of interest" description="Disordered" evidence="1">
    <location>
        <begin position="72"/>
        <end position="111"/>
    </location>
</feature>
<protein>
    <submittedName>
        <fullName evidence="2">Uncharacterized protein</fullName>
    </submittedName>
</protein>
<accession>W7TII2</accession>
<organism evidence="2 3">
    <name type="scientific">Nannochloropsis gaditana</name>
    <dbReference type="NCBI Taxonomy" id="72520"/>
    <lineage>
        <taxon>Eukaryota</taxon>
        <taxon>Sar</taxon>
        <taxon>Stramenopiles</taxon>
        <taxon>Ochrophyta</taxon>
        <taxon>Eustigmatophyceae</taxon>
        <taxon>Eustigmatales</taxon>
        <taxon>Monodopsidaceae</taxon>
        <taxon>Nannochloropsis</taxon>
    </lineage>
</organism>
<keyword evidence="3" id="KW-1185">Reference proteome</keyword>
<sequence length="164" mass="18617">MAVIQAFLRHHPPFAQVWTRSLAYYSHDKKSPALEQPSLAPSVPPFLALVREAEEEARAQLDKNGTDMLKGLLSLSLVSEPQHTPQQPQQPRRLGGRQGHRRQAPPPPQRVYKVPLLFEHLRSRQHRDCPPSSHTIARPLRRLLYGLVGVDGPVWEQILLADDM</sequence>